<organism evidence="2 3">
    <name type="scientific">Cinara cedri</name>
    <dbReference type="NCBI Taxonomy" id="506608"/>
    <lineage>
        <taxon>Eukaryota</taxon>
        <taxon>Metazoa</taxon>
        <taxon>Ecdysozoa</taxon>
        <taxon>Arthropoda</taxon>
        <taxon>Hexapoda</taxon>
        <taxon>Insecta</taxon>
        <taxon>Pterygota</taxon>
        <taxon>Neoptera</taxon>
        <taxon>Paraneoptera</taxon>
        <taxon>Hemiptera</taxon>
        <taxon>Sternorrhyncha</taxon>
        <taxon>Aphidomorpha</taxon>
        <taxon>Aphidoidea</taxon>
        <taxon>Aphididae</taxon>
        <taxon>Lachninae</taxon>
        <taxon>Cinara</taxon>
    </lineage>
</organism>
<protein>
    <submittedName>
        <fullName evidence="2">Uncharacterized protein</fullName>
    </submittedName>
</protein>
<evidence type="ECO:0000256" key="1">
    <source>
        <dbReference type="SAM" id="MobiDB-lite"/>
    </source>
</evidence>
<name>A0A5E4M5I9_9HEMI</name>
<dbReference type="EMBL" id="CABPRJ010000036">
    <property type="protein sequence ID" value="VVC26505.1"/>
    <property type="molecule type" value="Genomic_DNA"/>
</dbReference>
<gene>
    <name evidence="2" type="ORF">CINCED_3A001206</name>
</gene>
<sequence>MITNTKRSPRHGVFMGRAVLFTAVLADMSKVGLIGPPLPGLAWRRTFPRSMMQSTEPKLRVRCFGGLRVLVRACDVSDATSLQWCGPKTRILVDSRDHCPQGCPPSQKTLSENEERGRPRGIQKSLRFTQTRFGSAYQ</sequence>
<proteinExistence type="predicted"/>
<evidence type="ECO:0000313" key="3">
    <source>
        <dbReference type="Proteomes" id="UP000325440"/>
    </source>
</evidence>
<feature type="compositionally biased region" description="Polar residues" evidence="1">
    <location>
        <begin position="126"/>
        <end position="138"/>
    </location>
</feature>
<keyword evidence="3" id="KW-1185">Reference proteome</keyword>
<feature type="region of interest" description="Disordered" evidence="1">
    <location>
        <begin position="96"/>
        <end position="138"/>
    </location>
</feature>
<accession>A0A5E4M5I9</accession>
<dbReference type="Proteomes" id="UP000325440">
    <property type="component" value="Unassembled WGS sequence"/>
</dbReference>
<reference evidence="2 3" key="1">
    <citation type="submission" date="2019-08" db="EMBL/GenBank/DDBJ databases">
        <authorList>
            <person name="Alioto T."/>
            <person name="Alioto T."/>
            <person name="Gomez Garrido J."/>
        </authorList>
    </citation>
    <scope>NUCLEOTIDE SEQUENCE [LARGE SCALE GENOMIC DNA]</scope>
</reference>
<evidence type="ECO:0000313" key="2">
    <source>
        <dbReference type="EMBL" id="VVC26505.1"/>
    </source>
</evidence>
<dbReference type="AlphaFoldDB" id="A0A5E4M5I9"/>